<dbReference type="InterPro" id="IPR025699">
    <property type="entry name" value="ABC2_memb-like"/>
</dbReference>
<reference evidence="2" key="1">
    <citation type="submission" date="2020-10" db="EMBL/GenBank/DDBJ databases">
        <title>Complete genome sequence of Bacillus velezensis NST6.</title>
        <authorList>
            <person name="Choi J."/>
        </authorList>
    </citation>
    <scope>NUCLEOTIDE SEQUENCE [LARGE SCALE GENOMIC DNA]</scope>
    <source>
        <strain evidence="2">NST6</strain>
    </source>
</reference>
<dbReference type="Pfam" id="PF13346">
    <property type="entry name" value="ABC2_membrane_5"/>
    <property type="match status" value="1"/>
</dbReference>
<dbReference type="EMBL" id="CP063687">
    <property type="protein sequence ID" value="QOY26489.1"/>
    <property type="molecule type" value="Genomic_DNA"/>
</dbReference>
<organism evidence="1 2">
    <name type="scientific">Bacillus velezensis</name>
    <dbReference type="NCBI Taxonomy" id="492670"/>
    <lineage>
        <taxon>Bacteria</taxon>
        <taxon>Bacillati</taxon>
        <taxon>Bacillota</taxon>
        <taxon>Bacilli</taxon>
        <taxon>Bacillales</taxon>
        <taxon>Bacillaceae</taxon>
        <taxon>Bacillus</taxon>
        <taxon>Bacillus amyloliquefaciens group</taxon>
    </lineage>
</organism>
<proteinExistence type="predicted"/>
<dbReference type="RefSeq" id="WP_026092313.1">
    <property type="nucleotide sequence ID" value="NZ_BDDG01000008.1"/>
</dbReference>
<protein>
    <submittedName>
        <fullName evidence="1">Uncharacterized protein</fullName>
    </submittedName>
</protein>
<sequence length="220" mass="24444">MRGLLLTNYYLVYRSFFAYTGLAILVSAVIFYFGDASMHRFVAMLIILFVVMPALEVIKYESKSGYDRYVLTLPVSRTNIVQSHYFFYLLIVVIGAVISYGIFVVYSLGSDEPIDGIFNIVSFGTFIVLFAGAIVYPLLYMIGPEKSDAIVIGGAMGGLFATFGLQSVVGYVAEQVPLSFLHINPSLYVPIIYLMIGVILYIISFFIAAAIYHKKEFTTG</sequence>
<gene>
    <name evidence="1" type="ORF">BACVE_001452</name>
</gene>
<dbReference type="PANTHER" id="PTHR41309:SF2">
    <property type="entry name" value="MEMBRANE PROTEIN"/>
    <property type="match status" value="1"/>
</dbReference>
<name>A0A411A211_BACVE</name>
<dbReference type="Proteomes" id="UP000587477">
    <property type="component" value="Chromosome"/>
</dbReference>
<evidence type="ECO:0000313" key="1">
    <source>
        <dbReference type="EMBL" id="QOY26489.1"/>
    </source>
</evidence>
<dbReference type="PANTHER" id="PTHR41309">
    <property type="entry name" value="MEMBRANE PROTEIN-RELATED"/>
    <property type="match status" value="1"/>
</dbReference>
<dbReference type="AlphaFoldDB" id="A0A411A211"/>
<accession>A0A411A211</accession>
<evidence type="ECO:0000313" key="2">
    <source>
        <dbReference type="Proteomes" id="UP000587477"/>
    </source>
</evidence>